<protein>
    <submittedName>
        <fullName evidence="2">Uncharacterized protein</fullName>
    </submittedName>
</protein>
<feature type="region of interest" description="Disordered" evidence="1">
    <location>
        <begin position="24"/>
        <end position="50"/>
    </location>
</feature>
<reference evidence="3" key="1">
    <citation type="submission" date="2013-06" db="EMBL/GenBank/DDBJ databases">
        <authorList>
            <person name="Zhao Q."/>
        </authorList>
    </citation>
    <scope>NUCLEOTIDE SEQUENCE</scope>
    <source>
        <strain evidence="3">cv. W1943</strain>
    </source>
</reference>
<reference evidence="2" key="2">
    <citation type="submission" date="2015-06" db="UniProtKB">
        <authorList>
            <consortium name="EnsemblPlants"/>
        </authorList>
    </citation>
    <scope>IDENTIFICATION</scope>
</reference>
<sequence length="179" mass="19766">MRPRLDGWGQRRRRMWPWTKAGMLTTAGTGGDGDDDGVCSSGAGRRGRMGVREERDGGSYVWQKKRREHAAVEAFGLGAVLGGEDGNVELDAWPCLGATAASSWKTDVDAGGVAGRPRHPARVGWPVPAACVDTHLWCRLPRALIGWPYRPRHVAAEWEDYSSRRENDLGFVLNIYMHP</sequence>
<organism evidence="2 3">
    <name type="scientific">Oryza rufipogon</name>
    <name type="common">Brownbeard rice</name>
    <name type="synonym">Asian wild rice</name>
    <dbReference type="NCBI Taxonomy" id="4529"/>
    <lineage>
        <taxon>Eukaryota</taxon>
        <taxon>Viridiplantae</taxon>
        <taxon>Streptophyta</taxon>
        <taxon>Embryophyta</taxon>
        <taxon>Tracheophyta</taxon>
        <taxon>Spermatophyta</taxon>
        <taxon>Magnoliopsida</taxon>
        <taxon>Liliopsida</taxon>
        <taxon>Poales</taxon>
        <taxon>Poaceae</taxon>
        <taxon>BOP clade</taxon>
        <taxon>Oryzoideae</taxon>
        <taxon>Oryzeae</taxon>
        <taxon>Oryzinae</taxon>
        <taxon>Oryza</taxon>
    </lineage>
</organism>
<dbReference type="AlphaFoldDB" id="A0A0E0QP39"/>
<keyword evidence="3" id="KW-1185">Reference proteome</keyword>
<dbReference type="EnsemblPlants" id="ORUFI09G04140.1">
    <property type="protein sequence ID" value="ORUFI09G04140.1"/>
    <property type="gene ID" value="ORUFI09G04140"/>
</dbReference>
<proteinExistence type="predicted"/>
<name>A0A0E0QP39_ORYRU</name>
<evidence type="ECO:0000313" key="3">
    <source>
        <dbReference type="Proteomes" id="UP000008022"/>
    </source>
</evidence>
<dbReference type="Proteomes" id="UP000008022">
    <property type="component" value="Unassembled WGS sequence"/>
</dbReference>
<dbReference type="HOGENOM" id="CLU_1505822_0_0_1"/>
<evidence type="ECO:0000313" key="2">
    <source>
        <dbReference type="EnsemblPlants" id="ORUFI09G04140.1"/>
    </source>
</evidence>
<dbReference type="Gramene" id="ORUFI09G04140.1">
    <property type="protein sequence ID" value="ORUFI09G04140.1"/>
    <property type="gene ID" value="ORUFI09G04140"/>
</dbReference>
<accession>A0A0E0QP39</accession>
<evidence type="ECO:0000256" key="1">
    <source>
        <dbReference type="SAM" id="MobiDB-lite"/>
    </source>
</evidence>